<dbReference type="Pfam" id="PF06283">
    <property type="entry name" value="ThuA"/>
    <property type="match status" value="1"/>
</dbReference>
<gene>
    <name evidence="3" type="ORF">ESP57_06055</name>
</gene>
<name>A0A4V1QSJ0_9MICO</name>
<feature type="domain" description="ThuA-like" evidence="2">
    <location>
        <begin position="56"/>
        <end position="261"/>
    </location>
</feature>
<protein>
    <submittedName>
        <fullName evidence="3">ThuA domain-containing protein</fullName>
    </submittedName>
</protein>
<dbReference type="AlphaFoldDB" id="A0A4V1QSJ0"/>
<dbReference type="PANTHER" id="PTHR40469:SF2">
    <property type="entry name" value="GALACTOSE-BINDING DOMAIN-LIKE SUPERFAMILY PROTEIN"/>
    <property type="match status" value="1"/>
</dbReference>
<dbReference type="PANTHER" id="PTHR40469">
    <property type="entry name" value="SECRETED GLYCOSYL HYDROLASE"/>
    <property type="match status" value="1"/>
</dbReference>
<sequence>MEDNAFPSRTAEAAGDRGPAAHGARSGGGDKMPETRGGAMRAVILNGSGRYADPWHPHTETSEALAELVAEAGFTVDVVDDIDAVVASLPDEIALIVVNAGDPHGPTPEGEAVAPPEGSVVAAANAALEAAIERGVGILAMHTAAASLRDYPAFEHALGARWVRDRSWHPPIGEAAVHLVGNHAIAEGLEDFTVFDERYTDFRLDDVIEPISEHEHEGVRHPLVWAREFGRSRLVYDALGHDPRSYESAGHRALLAASLEWLAHVPAPTANER</sequence>
<dbReference type="OrthoDB" id="3350268at2"/>
<accession>A0A4V1QSJ0</accession>
<evidence type="ECO:0000259" key="2">
    <source>
        <dbReference type="Pfam" id="PF06283"/>
    </source>
</evidence>
<dbReference type="Gene3D" id="3.40.50.880">
    <property type="match status" value="1"/>
</dbReference>
<feature type="region of interest" description="Disordered" evidence="1">
    <location>
        <begin position="1"/>
        <end position="36"/>
    </location>
</feature>
<organism evidence="3 4">
    <name type="scientific">Agromyces fucosus</name>
    <dbReference type="NCBI Taxonomy" id="41985"/>
    <lineage>
        <taxon>Bacteria</taxon>
        <taxon>Bacillati</taxon>
        <taxon>Actinomycetota</taxon>
        <taxon>Actinomycetes</taxon>
        <taxon>Micrococcales</taxon>
        <taxon>Microbacteriaceae</taxon>
        <taxon>Agromyces</taxon>
    </lineage>
</organism>
<dbReference type="InterPro" id="IPR029010">
    <property type="entry name" value="ThuA-like"/>
</dbReference>
<comment type="caution">
    <text evidence="3">The sequence shown here is derived from an EMBL/GenBank/DDBJ whole genome shotgun (WGS) entry which is preliminary data.</text>
</comment>
<dbReference type="InterPro" id="IPR029062">
    <property type="entry name" value="Class_I_gatase-like"/>
</dbReference>
<evidence type="ECO:0000313" key="3">
    <source>
        <dbReference type="EMBL" id="RXZ48563.1"/>
    </source>
</evidence>
<dbReference type="Proteomes" id="UP000292935">
    <property type="component" value="Unassembled WGS sequence"/>
</dbReference>
<dbReference type="EMBL" id="SDPO01000002">
    <property type="protein sequence ID" value="RXZ48563.1"/>
    <property type="molecule type" value="Genomic_DNA"/>
</dbReference>
<keyword evidence="4" id="KW-1185">Reference proteome</keyword>
<reference evidence="3 4" key="1">
    <citation type="submission" date="2019-01" db="EMBL/GenBank/DDBJ databases">
        <authorList>
            <person name="Li J."/>
        </authorList>
    </citation>
    <scope>NUCLEOTIDE SEQUENCE [LARGE SCALE GENOMIC DNA]</scope>
    <source>
        <strain evidence="3 4">CCUG 35506</strain>
    </source>
</reference>
<dbReference type="SUPFAM" id="SSF52317">
    <property type="entry name" value="Class I glutamine amidotransferase-like"/>
    <property type="match status" value="1"/>
</dbReference>
<evidence type="ECO:0000313" key="4">
    <source>
        <dbReference type="Proteomes" id="UP000292935"/>
    </source>
</evidence>
<proteinExistence type="predicted"/>
<evidence type="ECO:0000256" key="1">
    <source>
        <dbReference type="SAM" id="MobiDB-lite"/>
    </source>
</evidence>